<dbReference type="AlphaFoldDB" id="A0A9W9Y9G4"/>
<protein>
    <submittedName>
        <fullName evidence="2">Uncharacterized protein</fullName>
    </submittedName>
</protein>
<accession>A0A9W9Y9G4</accession>
<dbReference type="OrthoDB" id="308383at2759"/>
<evidence type="ECO:0000313" key="2">
    <source>
        <dbReference type="EMBL" id="KAJ7326016.1"/>
    </source>
</evidence>
<sequence>MARMKYPGTNRARCAPEKKKKLNMSGRMKTQQLDQNLKSTVITPVVISLRKYREIFGDSDEEEEEFYGFRAEDLGLKAYRSFSVKDYLDGSERVSYRKDGARDRQSRYSVGNSPVKLPTDESPQRKSNGKETENKLLATSPGENVYAKQYRKRDSYERRFARPSLEFDKACNMSSPNVKSTTKVRANFVPRVQKPVQREGSSRLFPVNTYEVNLFPYNVKKKAVPLAKQLLAKAKEGQRIRKQKKLDAVNKDSQQVRSRFGRVVKSKKLDYDDLTSPKYKARGDEAKARSINRVTHKRRLEDGEVPPNKTLRLAEVKLEKMELPADQRVYVNNPESPTGFEIQPLSAAEVKESSYQNANRMKHVMNARNRHQRAKFPGHGVQRSKNIRTSISSQASELDGDELDNNDGSMKRSERIKIKKKTLELSAIKRRKKNWKTKQVTRHQFRKFQL</sequence>
<feature type="region of interest" description="Disordered" evidence="1">
    <location>
        <begin position="96"/>
        <end position="143"/>
    </location>
</feature>
<reference evidence="2" key="1">
    <citation type="submission" date="2023-01" db="EMBL/GenBank/DDBJ databases">
        <title>Genome assembly of the deep-sea coral Lophelia pertusa.</title>
        <authorList>
            <person name="Herrera S."/>
            <person name="Cordes E."/>
        </authorList>
    </citation>
    <scope>NUCLEOTIDE SEQUENCE</scope>
    <source>
        <strain evidence="2">USNM1676648</strain>
        <tissue evidence="2">Polyp</tissue>
    </source>
</reference>
<feature type="region of interest" description="Disordered" evidence="1">
    <location>
        <begin position="1"/>
        <end position="31"/>
    </location>
</feature>
<keyword evidence="3" id="KW-1185">Reference proteome</keyword>
<feature type="compositionally biased region" description="Polar residues" evidence="1">
    <location>
        <begin position="383"/>
        <end position="396"/>
    </location>
</feature>
<gene>
    <name evidence="2" type="ORF">OS493_028738</name>
</gene>
<evidence type="ECO:0000313" key="3">
    <source>
        <dbReference type="Proteomes" id="UP001163046"/>
    </source>
</evidence>
<dbReference type="EMBL" id="MU827805">
    <property type="protein sequence ID" value="KAJ7326016.1"/>
    <property type="molecule type" value="Genomic_DNA"/>
</dbReference>
<feature type="region of interest" description="Disordered" evidence="1">
    <location>
        <begin position="376"/>
        <end position="414"/>
    </location>
</feature>
<name>A0A9W9Y9G4_9CNID</name>
<dbReference type="Proteomes" id="UP001163046">
    <property type="component" value="Unassembled WGS sequence"/>
</dbReference>
<comment type="caution">
    <text evidence="2">The sequence shown here is derived from an EMBL/GenBank/DDBJ whole genome shotgun (WGS) entry which is preliminary data.</text>
</comment>
<proteinExistence type="predicted"/>
<evidence type="ECO:0000256" key="1">
    <source>
        <dbReference type="SAM" id="MobiDB-lite"/>
    </source>
</evidence>
<organism evidence="2 3">
    <name type="scientific">Desmophyllum pertusum</name>
    <dbReference type="NCBI Taxonomy" id="174260"/>
    <lineage>
        <taxon>Eukaryota</taxon>
        <taxon>Metazoa</taxon>
        <taxon>Cnidaria</taxon>
        <taxon>Anthozoa</taxon>
        <taxon>Hexacorallia</taxon>
        <taxon>Scleractinia</taxon>
        <taxon>Caryophylliina</taxon>
        <taxon>Caryophylliidae</taxon>
        <taxon>Desmophyllum</taxon>
    </lineage>
</organism>
<feature type="compositionally biased region" description="Basic and acidic residues" evidence="1">
    <location>
        <begin position="118"/>
        <end position="134"/>
    </location>
</feature>
<feature type="compositionally biased region" description="Basic and acidic residues" evidence="1">
    <location>
        <begin position="96"/>
        <end position="106"/>
    </location>
</feature>